<keyword evidence="1" id="KW-0812">Transmembrane</keyword>
<name>A0A0E9U1T9_ANGAN</name>
<reference evidence="2" key="2">
    <citation type="journal article" date="2015" name="Fish Shellfish Immunol.">
        <title>Early steps in the European eel (Anguilla anguilla)-Vibrio vulnificus interaction in the gills: Role of the RtxA13 toxin.</title>
        <authorList>
            <person name="Callol A."/>
            <person name="Pajuelo D."/>
            <person name="Ebbesson L."/>
            <person name="Teles M."/>
            <person name="MacKenzie S."/>
            <person name="Amaro C."/>
        </authorList>
    </citation>
    <scope>NUCLEOTIDE SEQUENCE</scope>
</reference>
<evidence type="ECO:0000313" key="2">
    <source>
        <dbReference type="EMBL" id="JAH59746.1"/>
    </source>
</evidence>
<reference evidence="2" key="1">
    <citation type="submission" date="2014-11" db="EMBL/GenBank/DDBJ databases">
        <authorList>
            <person name="Amaro Gonzalez C."/>
        </authorList>
    </citation>
    <scope>NUCLEOTIDE SEQUENCE</scope>
</reference>
<protein>
    <submittedName>
        <fullName evidence="2">Uncharacterized protein</fullName>
    </submittedName>
</protein>
<dbReference type="EMBL" id="GBXM01048831">
    <property type="protein sequence ID" value="JAH59746.1"/>
    <property type="molecule type" value="Transcribed_RNA"/>
</dbReference>
<sequence>MILQLLSLPNHLKWSLGLMFHVYILTKCFVMSILIPTVCLCIVK</sequence>
<keyword evidence="1" id="KW-0472">Membrane</keyword>
<proteinExistence type="predicted"/>
<organism evidence="2">
    <name type="scientific">Anguilla anguilla</name>
    <name type="common">European freshwater eel</name>
    <name type="synonym">Muraena anguilla</name>
    <dbReference type="NCBI Taxonomy" id="7936"/>
    <lineage>
        <taxon>Eukaryota</taxon>
        <taxon>Metazoa</taxon>
        <taxon>Chordata</taxon>
        <taxon>Craniata</taxon>
        <taxon>Vertebrata</taxon>
        <taxon>Euteleostomi</taxon>
        <taxon>Actinopterygii</taxon>
        <taxon>Neopterygii</taxon>
        <taxon>Teleostei</taxon>
        <taxon>Anguilliformes</taxon>
        <taxon>Anguillidae</taxon>
        <taxon>Anguilla</taxon>
    </lineage>
</organism>
<feature type="transmembrane region" description="Helical" evidence="1">
    <location>
        <begin position="20"/>
        <end position="43"/>
    </location>
</feature>
<evidence type="ECO:0000256" key="1">
    <source>
        <dbReference type="SAM" id="Phobius"/>
    </source>
</evidence>
<dbReference type="AlphaFoldDB" id="A0A0E9U1T9"/>
<accession>A0A0E9U1T9</accession>
<keyword evidence="1" id="KW-1133">Transmembrane helix</keyword>